<keyword evidence="1" id="KW-0472">Membrane</keyword>
<protein>
    <recommendedName>
        <fullName evidence="2">HTH merR-type domain-containing protein</fullName>
    </recommendedName>
</protein>
<reference evidence="4" key="1">
    <citation type="submission" date="2017-09" db="EMBL/GenBank/DDBJ databases">
        <title>Depth-based differentiation of microbial function through sediment-hosted aquifers and enrichment of novel symbionts in the deep terrestrial subsurface.</title>
        <authorList>
            <person name="Probst A.J."/>
            <person name="Ladd B."/>
            <person name="Jarett J.K."/>
            <person name="Geller-Mcgrath D.E."/>
            <person name="Sieber C.M.K."/>
            <person name="Emerson J.B."/>
            <person name="Anantharaman K."/>
            <person name="Thomas B.C."/>
            <person name="Malmstrom R."/>
            <person name="Stieglmeier M."/>
            <person name="Klingl A."/>
            <person name="Woyke T."/>
            <person name="Ryan C.M."/>
            <person name="Banfield J.F."/>
        </authorList>
    </citation>
    <scope>NUCLEOTIDE SEQUENCE [LARGE SCALE GENOMIC DNA]</scope>
</reference>
<gene>
    <name evidence="3" type="ORF">COT64_01605</name>
</gene>
<dbReference type="Proteomes" id="UP000230775">
    <property type="component" value="Unassembled WGS sequence"/>
</dbReference>
<dbReference type="SUPFAM" id="SSF46955">
    <property type="entry name" value="Putative DNA-binding domain"/>
    <property type="match status" value="1"/>
</dbReference>
<dbReference type="EMBL" id="PEZI01000035">
    <property type="protein sequence ID" value="PIS14646.1"/>
    <property type="molecule type" value="Genomic_DNA"/>
</dbReference>
<sequence length="375" mass="38528">MPNLPQKLFTIQQAADFLGVSTKTLRRWDKSGRLLPQRTAGNQRRYQQNLLDEFKNNPVSPVTSISSVFSSLPDQRYLPFPAKNIKPILLILIVAAGIIGLPLLAYGGLRDYKKIIAPVPDSQMIKPNSKVLSAEATVPDFVFNVNVPANFFDEVTFSKSISVGGITASTLTASNVIYSLTAGSGISVTTGQKPTISNSGVLSLGGSTGALSLSAGSGISVSGLTITNSGIVSLTAGAGISVSGSTITNSDTGSAQNIFKTFAVLGQSDIVADSNTDTFTFLAGTGIILTNDTANDKLTITGLDSGWTDDGTVVRLTTATDKVGIGTASPTEMLHVVGGGIISGNLGIGSSLTVDGPVALNGNVGLGSSANDQIT</sequence>
<feature type="non-terminal residue" evidence="3">
    <location>
        <position position="375"/>
    </location>
</feature>
<evidence type="ECO:0000256" key="1">
    <source>
        <dbReference type="SAM" id="Phobius"/>
    </source>
</evidence>
<evidence type="ECO:0000313" key="3">
    <source>
        <dbReference type="EMBL" id="PIS14646.1"/>
    </source>
</evidence>
<dbReference type="CDD" id="cd04762">
    <property type="entry name" value="HTH_MerR-trunc"/>
    <property type="match status" value="1"/>
</dbReference>
<dbReference type="InterPro" id="IPR000551">
    <property type="entry name" value="MerR-type_HTH_dom"/>
</dbReference>
<dbReference type="InterPro" id="IPR009061">
    <property type="entry name" value="DNA-bd_dom_put_sf"/>
</dbReference>
<comment type="caution">
    <text evidence="3">The sequence shown here is derived from an EMBL/GenBank/DDBJ whole genome shotgun (WGS) entry which is preliminary data.</text>
</comment>
<evidence type="ECO:0000313" key="4">
    <source>
        <dbReference type="Proteomes" id="UP000230775"/>
    </source>
</evidence>
<dbReference type="PROSITE" id="PS50937">
    <property type="entry name" value="HTH_MERR_2"/>
    <property type="match status" value="1"/>
</dbReference>
<accession>A0A2H0WPS0</accession>
<proteinExistence type="predicted"/>
<dbReference type="Pfam" id="PF00376">
    <property type="entry name" value="MerR"/>
    <property type="match status" value="1"/>
</dbReference>
<name>A0A2H0WPS0_9BACT</name>
<dbReference type="AlphaFoldDB" id="A0A2H0WPS0"/>
<dbReference type="GO" id="GO:0006355">
    <property type="term" value="P:regulation of DNA-templated transcription"/>
    <property type="evidence" value="ECO:0007669"/>
    <property type="project" value="InterPro"/>
</dbReference>
<feature type="transmembrane region" description="Helical" evidence="1">
    <location>
        <begin position="88"/>
        <end position="109"/>
    </location>
</feature>
<feature type="domain" description="HTH merR-type" evidence="2">
    <location>
        <begin position="8"/>
        <end position="49"/>
    </location>
</feature>
<evidence type="ECO:0000259" key="2">
    <source>
        <dbReference type="PROSITE" id="PS50937"/>
    </source>
</evidence>
<dbReference type="SMART" id="SM00422">
    <property type="entry name" value="HTH_MERR"/>
    <property type="match status" value="1"/>
</dbReference>
<dbReference type="Gene3D" id="1.10.1660.10">
    <property type="match status" value="1"/>
</dbReference>
<keyword evidence="1" id="KW-1133">Transmembrane helix</keyword>
<dbReference type="GO" id="GO:0003677">
    <property type="term" value="F:DNA binding"/>
    <property type="evidence" value="ECO:0007669"/>
    <property type="project" value="InterPro"/>
</dbReference>
<organism evidence="3 4">
    <name type="scientific">Candidatus Shapirobacteria bacterium CG09_land_8_20_14_0_10_39_12</name>
    <dbReference type="NCBI Taxonomy" id="1974885"/>
    <lineage>
        <taxon>Bacteria</taxon>
        <taxon>Candidatus Shapironibacteriota</taxon>
    </lineage>
</organism>
<keyword evidence="1" id="KW-0812">Transmembrane</keyword>